<reference evidence="1" key="1">
    <citation type="journal article" date="2015" name="Nature">
        <title>Complex archaea that bridge the gap between prokaryotes and eukaryotes.</title>
        <authorList>
            <person name="Spang A."/>
            <person name="Saw J.H."/>
            <person name="Jorgensen S.L."/>
            <person name="Zaremba-Niedzwiedzka K."/>
            <person name="Martijn J."/>
            <person name="Lind A.E."/>
            <person name="van Eijk R."/>
            <person name="Schleper C."/>
            <person name="Guy L."/>
            <person name="Ettema T.J."/>
        </authorList>
    </citation>
    <scope>NUCLEOTIDE SEQUENCE</scope>
</reference>
<name>A0A0F9T8E2_9ZZZZ</name>
<protein>
    <submittedName>
        <fullName evidence="1">Uncharacterized protein</fullName>
    </submittedName>
</protein>
<gene>
    <name evidence="1" type="ORF">LCGC14_0422800</name>
</gene>
<comment type="caution">
    <text evidence="1">The sequence shown here is derived from an EMBL/GenBank/DDBJ whole genome shotgun (WGS) entry which is preliminary data.</text>
</comment>
<sequence length="113" mass="13298">MKNFPVLALERLEVTYIDIVDKQYAASGRPILNKLFTFAPKVWKYICFPVSQGGKEDFMAFYGANKEASFDWVSVQEDDMVFNVFFVDHPQCQFDQIKKRWRIIYTLQQATLL</sequence>
<proteinExistence type="predicted"/>
<evidence type="ECO:0000313" key="1">
    <source>
        <dbReference type="EMBL" id="KKN71237.1"/>
    </source>
</evidence>
<organism evidence="1">
    <name type="scientific">marine sediment metagenome</name>
    <dbReference type="NCBI Taxonomy" id="412755"/>
    <lineage>
        <taxon>unclassified sequences</taxon>
        <taxon>metagenomes</taxon>
        <taxon>ecological metagenomes</taxon>
    </lineage>
</organism>
<dbReference type="AlphaFoldDB" id="A0A0F9T8E2"/>
<accession>A0A0F9T8E2</accession>
<dbReference type="EMBL" id="LAZR01000387">
    <property type="protein sequence ID" value="KKN71237.1"/>
    <property type="molecule type" value="Genomic_DNA"/>
</dbReference>